<dbReference type="Pfam" id="PF00010">
    <property type="entry name" value="HLH"/>
    <property type="match status" value="2"/>
</dbReference>
<feature type="compositionally biased region" description="Low complexity" evidence="11">
    <location>
        <begin position="608"/>
        <end position="621"/>
    </location>
</feature>
<evidence type="ECO:0000256" key="1">
    <source>
        <dbReference type="ARBA" id="ARBA00004123"/>
    </source>
</evidence>
<feature type="compositionally biased region" description="Polar residues" evidence="11">
    <location>
        <begin position="376"/>
        <end position="388"/>
    </location>
</feature>
<feature type="domain" description="PAS" evidence="12">
    <location>
        <begin position="515"/>
        <end position="556"/>
    </location>
</feature>
<feature type="compositionally biased region" description="Polar residues" evidence="11">
    <location>
        <begin position="130"/>
        <end position="147"/>
    </location>
</feature>
<dbReference type="InterPro" id="IPR050933">
    <property type="entry name" value="Circadian_TF"/>
</dbReference>
<evidence type="ECO:0000256" key="4">
    <source>
        <dbReference type="ARBA" id="ARBA00022490"/>
    </source>
</evidence>
<evidence type="ECO:0000256" key="11">
    <source>
        <dbReference type="SAM" id="MobiDB-lite"/>
    </source>
</evidence>
<dbReference type="Gene3D" id="4.10.280.10">
    <property type="entry name" value="Helix-loop-helix DNA-binding domain"/>
    <property type="match status" value="2"/>
</dbReference>
<dbReference type="SUPFAM" id="SSF55785">
    <property type="entry name" value="PYP-like sensor domain (PAS domain)"/>
    <property type="match status" value="3"/>
</dbReference>
<dbReference type="InterPro" id="IPR011598">
    <property type="entry name" value="bHLH_dom"/>
</dbReference>
<dbReference type="SUPFAM" id="SSF57850">
    <property type="entry name" value="RING/U-box"/>
    <property type="match status" value="2"/>
</dbReference>
<name>A0A1B0GGZ2_LUTLO</name>
<dbReference type="GO" id="GO:0003677">
    <property type="term" value="F:DNA binding"/>
    <property type="evidence" value="ECO:0007669"/>
    <property type="project" value="UniProtKB-KW"/>
</dbReference>
<feature type="domain" description="PAS" evidence="12">
    <location>
        <begin position="813"/>
        <end position="854"/>
    </location>
</feature>
<evidence type="ECO:0000313" key="15">
    <source>
        <dbReference type="Proteomes" id="UP000092461"/>
    </source>
</evidence>
<sequence>MTRHARNCTAGAVYTYHEKRKDAQTSGYGTNSQRLGKDSIKNFDCCSLSLQPCRNPVVTKDGHLFDKEAILQYIITKKSEYRRKMKEYEKQRREEEAEKEESAVSEQKKLLEKFIKTETKIVSESVLEAPSTSSGAPKPSTSISNMDSGRDRQLPSFWLPSQAPTAKASKIPKPDSTIYCPVSGLPIKGKDLIDVKFTPVQDPDDRKSLIAKESRYMCPVTHDILSNSIPCAVLRPTGDVVTMECVEKFIKKDMIHPLTNEKLTEKDIIPLQRGGTGYSMTNANLEDLPYSGLLQVPDEEREFLTLEELKPHQLTELGVSHTPQGNSLSPANSQHQQAHQMQQQPSQFGQQIYFDLNTQTTTTNGNCVFMSGSELSMPSHSHLDPNSMSTTDTTNSHSQNSSSNHHMARGHQRKRKCSYTQNHSEIEKRRRDKMNTYITELSSMVPICHAMSRKLDKLTVLRMAVQHLKTIRGAVHSYTEGHYKPAFLSDEELKMLILQAAEGGSFLFVVGCDRGRLLYISESVSQVLNYSQGDLLGQSWFDILHPKDVAKVKEQLSSSDLNLPYSGLLQVPDEEREFLTLEELKPHQLTELGVSHTPQGNSLSPANSQHQQAHQMQQQPSQFGQQIYFDLNTQTTTTNGNCVFMSGSELSMPSHSHLDPNSMSTTDTTNSHSQNSSSNHHMARGHQRKRKCSYTENSDLEDDTGDDAKSVRTEDNKKQNHSEIEKRRRDKMNTYITELSSMVPICHAMSRKLDKLTVLRMAVQHLKTIRGAVHSYTEGHYKPAFLSDEELKMLILQAAEGGSFLFVVGCDRGRLLYISESVSQVLNYSQGDLLGQSWFDILHPKDVAKVKEQLSSSDLSPRERLIDAKTMLPVKTDVPQGLSRLCPGARRSFFCRMKYKASIQVKEELDAPANSHRRKKQMSSDKKYSVIQCTGYLKSWAPAKIGLEEQEVRRWGIVQSDNNLNLRSIQFISRHAMDGKFLFVDQRATLILGFLPQELLGTSMYEYYHHEDIPSLAESHKSALQISERITTPIYRLRTKDGGFVRLQSEWKSFRNPWTKDVEYLIAKNSVILSDTKVDEAASCAATNTTGNGVTYRTGNGAGGAENSAPGNFDFFNQASNGREMHRIINTHVEASKIGRQIAEQVLDHQRRVGDSSSAESSPDPEVTDTNPHQHIHLSESSISASEVSLDRRIVQANPQRLNGTLPGYHVRNNSIINANHSNTEVMQMMTTPGMATEAPNQTGTTDGNDEAAMAVIMSLLEADAGLGGPVDFTGLPWPLP</sequence>
<dbReference type="InterPro" id="IPR036638">
    <property type="entry name" value="HLH_DNA-bd_sf"/>
</dbReference>
<feature type="region of interest" description="Disordered" evidence="11">
    <location>
        <begin position="126"/>
        <end position="158"/>
    </location>
</feature>
<evidence type="ECO:0000256" key="10">
    <source>
        <dbReference type="SAM" id="Coils"/>
    </source>
</evidence>
<feature type="domain" description="BHLH" evidence="13">
    <location>
        <begin position="716"/>
        <end position="769"/>
    </location>
</feature>
<evidence type="ECO:0000259" key="13">
    <source>
        <dbReference type="PROSITE" id="PS50888"/>
    </source>
</evidence>
<keyword evidence="4" id="KW-0963">Cytoplasm</keyword>
<dbReference type="EMBL" id="AJWK01000976">
    <property type="status" value="NOT_ANNOTATED_CDS"/>
    <property type="molecule type" value="Genomic_DNA"/>
</dbReference>
<dbReference type="GO" id="GO:0005634">
    <property type="term" value="C:nucleus"/>
    <property type="evidence" value="ECO:0007669"/>
    <property type="project" value="UniProtKB-SubCell"/>
</dbReference>
<dbReference type="InterPro" id="IPR031790">
    <property type="entry name" value="Znf-NOSIP"/>
</dbReference>
<dbReference type="SUPFAM" id="SSF47459">
    <property type="entry name" value="HLH, helix-loop-helix DNA-binding domain"/>
    <property type="match status" value="2"/>
</dbReference>
<feature type="region of interest" description="Disordered" evidence="11">
    <location>
        <begin position="1149"/>
        <end position="1175"/>
    </location>
</feature>
<keyword evidence="6" id="KW-0805">Transcription regulation</keyword>
<dbReference type="Gene3D" id="3.30.40.10">
    <property type="entry name" value="Zinc/RING finger domain, C3HC4 (zinc finger)"/>
    <property type="match status" value="2"/>
</dbReference>
<evidence type="ECO:0000256" key="3">
    <source>
        <dbReference type="ARBA" id="ARBA00008126"/>
    </source>
</evidence>
<dbReference type="SMART" id="SM00091">
    <property type="entry name" value="PAS"/>
    <property type="match status" value="3"/>
</dbReference>
<dbReference type="CDD" id="cd19726">
    <property type="entry name" value="bHLH-PAS_cycle_like"/>
    <property type="match status" value="2"/>
</dbReference>
<feature type="compositionally biased region" description="Polar residues" evidence="11">
    <location>
        <begin position="651"/>
        <end position="663"/>
    </location>
</feature>
<dbReference type="PANTHER" id="PTHR23042">
    <property type="entry name" value="CIRCADIAN PROTEIN CLOCK/ARNT/BMAL/PAS"/>
    <property type="match status" value="1"/>
</dbReference>
<dbReference type="InterPro" id="IPR035965">
    <property type="entry name" value="PAS-like_dom_sf"/>
</dbReference>
<feature type="compositionally biased region" description="Polar residues" evidence="11">
    <location>
        <begin position="321"/>
        <end position="332"/>
    </location>
</feature>
<dbReference type="Pfam" id="PF13426">
    <property type="entry name" value="PAS_9"/>
    <property type="match status" value="2"/>
</dbReference>
<evidence type="ECO:0000256" key="5">
    <source>
        <dbReference type="ARBA" id="ARBA00022737"/>
    </source>
</evidence>
<dbReference type="GO" id="GO:0005667">
    <property type="term" value="C:transcription regulator complex"/>
    <property type="evidence" value="ECO:0007669"/>
    <property type="project" value="InterPro"/>
</dbReference>
<reference evidence="14" key="1">
    <citation type="submission" date="2020-05" db="UniProtKB">
        <authorList>
            <consortium name="EnsemblMetazoa"/>
        </authorList>
    </citation>
    <scope>IDENTIFICATION</scope>
    <source>
        <strain evidence="14">Jacobina</strain>
    </source>
</reference>
<feature type="compositionally biased region" description="Polar residues" evidence="11">
    <location>
        <begin position="596"/>
        <end position="607"/>
    </location>
</feature>
<dbReference type="InterPro" id="IPR000014">
    <property type="entry name" value="PAS"/>
</dbReference>
<dbReference type="InterPro" id="IPR001067">
    <property type="entry name" value="Nuc_translocat"/>
</dbReference>
<dbReference type="SMART" id="SM00353">
    <property type="entry name" value="HLH"/>
    <property type="match status" value="2"/>
</dbReference>
<dbReference type="Pfam" id="PF14598">
    <property type="entry name" value="PAS_11"/>
    <property type="match status" value="1"/>
</dbReference>
<dbReference type="GO" id="GO:0005737">
    <property type="term" value="C:cytoplasm"/>
    <property type="evidence" value="ECO:0007669"/>
    <property type="project" value="UniProtKB-SubCell"/>
</dbReference>
<dbReference type="Gene3D" id="3.30.450.20">
    <property type="entry name" value="PAS domain"/>
    <property type="match status" value="3"/>
</dbReference>
<keyword evidence="7" id="KW-0238">DNA-binding</keyword>
<feature type="compositionally biased region" description="Basic residues" evidence="11">
    <location>
        <begin position="681"/>
        <end position="692"/>
    </location>
</feature>
<dbReference type="EnsemblMetazoa" id="LLOJ000264-RA">
    <property type="protein sequence ID" value="LLOJ000264-PA"/>
    <property type="gene ID" value="LLOJ000264"/>
</dbReference>
<keyword evidence="8" id="KW-0804">Transcription</keyword>
<keyword evidence="9" id="KW-0539">Nucleus</keyword>
<dbReference type="Proteomes" id="UP000092461">
    <property type="component" value="Unassembled WGS sequence"/>
</dbReference>
<protein>
    <submittedName>
        <fullName evidence="14">Uncharacterized protein</fullName>
    </submittedName>
</protein>
<dbReference type="GO" id="GO:0046983">
    <property type="term" value="F:protein dimerization activity"/>
    <property type="evidence" value="ECO:0007669"/>
    <property type="project" value="InterPro"/>
</dbReference>
<feature type="region of interest" description="Disordered" evidence="11">
    <location>
        <begin position="651"/>
        <end position="729"/>
    </location>
</feature>
<feature type="domain" description="PAS" evidence="12">
    <location>
        <begin position="978"/>
        <end position="1027"/>
    </location>
</feature>
<dbReference type="CDD" id="cd00130">
    <property type="entry name" value="PAS"/>
    <property type="match status" value="3"/>
</dbReference>
<organism evidence="14 15">
    <name type="scientific">Lutzomyia longipalpis</name>
    <name type="common">Sand fly</name>
    <dbReference type="NCBI Taxonomy" id="7200"/>
    <lineage>
        <taxon>Eukaryota</taxon>
        <taxon>Metazoa</taxon>
        <taxon>Ecdysozoa</taxon>
        <taxon>Arthropoda</taxon>
        <taxon>Hexapoda</taxon>
        <taxon>Insecta</taxon>
        <taxon>Pterygota</taxon>
        <taxon>Neoptera</taxon>
        <taxon>Endopterygota</taxon>
        <taxon>Diptera</taxon>
        <taxon>Nematocera</taxon>
        <taxon>Psychodoidea</taxon>
        <taxon>Psychodidae</taxon>
        <taxon>Lutzomyia</taxon>
        <taxon>Lutzomyia</taxon>
    </lineage>
</organism>
<feature type="region of interest" description="Disordered" evidence="11">
    <location>
        <begin position="376"/>
        <end position="431"/>
    </location>
</feature>
<dbReference type="SMR" id="A0A1B0GGZ2"/>
<feature type="coiled-coil region" evidence="10">
    <location>
        <begin position="71"/>
        <end position="110"/>
    </location>
</feature>
<dbReference type="CDD" id="cd16661">
    <property type="entry name" value="RING-Ubox1_NOSIP"/>
    <property type="match status" value="1"/>
</dbReference>
<evidence type="ECO:0000256" key="9">
    <source>
        <dbReference type="ARBA" id="ARBA00023242"/>
    </source>
</evidence>
<dbReference type="VEuPathDB" id="VectorBase:LLONM1_000730"/>
<evidence type="ECO:0000313" key="14">
    <source>
        <dbReference type="EnsemblMetazoa" id="LLOJ000264-PA"/>
    </source>
</evidence>
<dbReference type="InterPro" id="IPR013083">
    <property type="entry name" value="Znf_RING/FYVE/PHD"/>
</dbReference>
<dbReference type="GO" id="GO:0003700">
    <property type="term" value="F:DNA-binding transcription factor activity"/>
    <property type="evidence" value="ECO:0007669"/>
    <property type="project" value="InterPro"/>
</dbReference>
<evidence type="ECO:0000256" key="6">
    <source>
        <dbReference type="ARBA" id="ARBA00023015"/>
    </source>
</evidence>
<feature type="region of interest" description="Disordered" evidence="11">
    <location>
        <begin position="593"/>
        <end position="621"/>
    </location>
</feature>
<keyword evidence="5" id="KW-0677">Repeat</keyword>
<feature type="compositionally biased region" description="Basic residues" evidence="11">
    <location>
        <begin position="406"/>
        <end position="417"/>
    </location>
</feature>
<dbReference type="VEuPathDB" id="VectorBase:LLONM1_002423"/>
<dbReference type="GO" id="GO:0045944">
    <property type="term" value="P:positive regulation of transcription by RNA polymerase II"/>
    <property type="evidence" value="ECO:0007669"/>
    <property type="project" value="UniProtKB-ARBA"/>
</dbReference>
<proteinExistence type="inferred from homology"/>
<accession>A0A1B0GGZ2</accession>
<feature type="compositionally biased region" description="Low complexity" evidence="11">
    <location>
        <begin position="389"/>
        <end position="405"/>
    </location>
</feature>
<evidence type="ECO:0000256" key="8">
    <source>
        <dbReference type="ARBA" id="ARBA00023163"/>
    </source>
</evidence>
<evidence type="ECO:0000256" key="2">
    <source>
        <dbReference type="ARBA" id="ARBA00004496"/>
    </source>
</evidence>
<feature type="compositionally biased region" description="Basic and acidic residues" evidence="11">
    <location>
        <begin position="706"/>
        <end position="727"/>
    </location>
</feature>
<dbReference type="PROSITE" id="PS50112">
    <property type="entry name" value="PAS"/>
    <property type="match status" value="3"/>
</dbReference>
<feature type="compositionally biased region" description="Low complexity" evidence="11">
    <location>
        <begin position="333"/>
        <end position="346"/>
    </location>
</feature>
<dbReference type="PROSITE" id="PS50888">
    <property type="entry name" value="BHLH"/>
    <property type="match status" value="2"/>
</dbReference>
<keyword evidence="10" id="KW-0175">Coiled coil</keyword>
<dbReference type="VEuPathDB" id="VectorBase:LLOJ000264"/>
<comment type="similarity">
    <text evidence="3">Belongs to the NOSIP family.</text>
</comment>
<dbReference type="Pfam" id="PF15906">
    <property type="entry name" value="zf-NOSIP"/>
    <property type="match status" value="1"/>
</dbReference>
<feature type="compositionally biased region" description="Low complexity" evidence="11">
    <location>
        <begin position="664"/>
        <end position="680"/>
    </location>
</feature>
<dbReference type="PRINTS" id="PR00785">
    <property type="entry name" value="NCTRNSLOCATR"/>
</dbReference>
<dbReference type="EMBL" id="AJWK01000975">
    <property type="status" value="NOT_ANNOTATED_CDS"/>
    <property type="molecule type" value="Genomic_DNA"/>
</dbReference>
<feature type="domain" description="BHLH" evidence="13">
    <location>
        <begin position="418"/>
        <end position="471"/>
    </location>
</feature>
<comment type="subcellular location">
    <subcellularLocation>
        <location evidence="2">Cytoplasm</location>
    </subcellularLocation>
    <subcellularLocation>
        <location evidence="1">Nucleus</location>
    </subcellularLocation>
</comment>
<evidence type="ECO:0000259" key="12">
    <source>
        <dbReference type="PROSITE" id="PS50112"/>
    </source>
</evidence>
<dbReference type="VEuPathDB" id="VectorBase:LLONM1_008564"/>
<keyword evidence="15" id="KW-1185">Reference proteome</keyword>
<feature type="region of interest" description="Disordered" evidence="11">
    <location>
        <begin position="318"/>
        <end position="346"/>
    </location>
</feature>
<feature type="compositionally biased region" description="Low complexity" evidence="11">
    <location>
        <begin position="1155"/>
        <end position="1165"/>
    </location>
</feature>
<dbReference type="FunFam" id="3.30.40.10:FF:000251">
    <property type="entry name" value="Nitric oxide synthase-interacting protein"/>
    <property type="match status" value="1"/>
</dbReference>
<dbReference type="CDD" id="cd16662">
    <property type="entry name" value="RING-Ubox2_NOSIP"/>
    <property type="match status" value="1"/>
</dbReference>
<evidence type="ECO:0000256" key="7">
    <source>
        <dbReference type="ARBA" id="ARBA00023125"/>
    </source>
</evidence>